<reference evidence="1" key="1">
    <citation type="submission" date="2020-06" db="EMBL/GenBank/DDBJ databases">
        <authorList>
            <consortium name="Plant Systems Biology data submission"/>
        </authorList>
    </citation>
    <scope>NUCLEOTIDE SEQUENCE</scope>
    <source>
        <strain evidence="1">D6</strain>
    </source>
</reference>
<name>A0A9N8F137_9STRA</name>
<dbReference type="EMBL" id="CAICTM010003899">
    <property type="protein sequence ID" value="CAB9531727.1"/>
    <property type="molecule type" value="Genomic_DNA"/>
</dbReference>
<evidence type="ECO:0000313" key="1">
    <source>
        <dbReference type="EMBL" id="CAB9531727.1"/>
    </source>
</evidence>
<proteinExistence type="predicted"/>
<evidence type="ECO:0000313" key="2">
    <source>
        <dbReference type="Proteomes" id="UP001153069"/>
    </source>
</evidence>
<protein>
    <submittedName>
        <fullName evidence="1">Uncharacterized protein</fullName>
    </submittedName>
</protein>
<sequence>MTSVGCQLKRTVLIFARVKRLSLHSVLTDLMRLLAMLLQMQRTPPVLPILHFRRSAKTSYLKKGRRLGWLFFFTNQTKPTRATIVGADDAEIPEDFGESEIKKYYGEPGRVNIYTGEIKYVGPKHIEYSINSFYWMLRCRCLFIGQGSACIS</sequence>
<organism evidence="1 2">
    <name type="scientific">Seminavis robusta</name>
    <dbReference type="NCBI Taxonomy" id="568900"/>
    <lineage>
        <taxon>Eukaryota</taxon>
        <taxon>Sar</taxon>
        <taxon>Stramenopiles</taxon>
        <taxon>Ochrophyta</taxon>
        <taxon>Bacillariophyta</taxon>
        <taxon>Bacillariophyceae</taxon>
        <taxon>Bacillariophycidae</taxon>
        <taxon>Naviculales</taxon>
        <taxon>Naviculaceae</taxon>
        <taxon>Seminavis</taxon>
    </lineage>
</organism>
<comment type="caution">
    <text evidence="1">The sequence shown here is derived from an EMBL/GenBank/DDBJ whole genome shotgun (WGS) entry which is preliminary data.</text>
</comment>
<keyword evidence="2" id="KW-1185">Reference proteome</keyword>
<dbReference type="Proteomes" id="UP001153069">
    <property type="component" value="Unassembled WGS sequence"/>
</dbReference>
<dbReference type="AlphaFoldDB" id="A0A9N8F137"/>
<gene>
    <name evidence="1" type="ORF">SEMRO_3901_G351791.1</name>
</gene>
<accession>A0A9N8F137</accession>